<dbReference type="RefSeq" id="XP_067757024.1">
    <property type="nucleotide sequence ID" value="XM_067900824.1"/>
</dbReference>
<organism evidence="2 3">
    <name type="scientific">Porcisia hertigi</name>
    <dbReference type="NCBI Taxonomy" id="2761500"/>
    <lineage>
        <taxon>Eukaryota</taxon>
        <taxon>Discoba</taxon>
        <taxon>Euglenozoa</taxon>
        <taxon>Kinetoplastea</taxon>
        <taxon>Metakinetoplastina</taxon>
        <taxon>Trypanosomatida</taxon>
        <taxon>Trypanosomatidae</taxon>
        <taxon>Leishmaniinae</taxon>
        <taxon>Porcisia</taxon>
    </lineage>
</organism>
<dbReference type="GeneID" id="94290901"/>
<dbReference type="KEGG" id="phet:94290901"/>
<dbReference type="OrthoDB" id="21001at2759"/>
<accession>A0A836IRR5</accession>
<dbReference type="AlphaFoldDB" id="A0A836IRR5"/>
<feature type="compositionally biased region" description="Polar residues" evidence="1">
    <location>
        <begin position="549"/>
        <end position="570"/>
    </location>
</feature>
<feature type="region of interest" description="Disordered" evidence="1">
    <location>
        <begin position="264"/>
        <end position="315"/>
    </location>
</feature>
<dbReference type="EMBL" id="JAFJZO010000023">
    <property type="protein sequence ID" value="KAG5504401.1"/>
    <property type="molecule type" value="Genomic_DNA"/>
</dbReference>
<evidence type="ECO:0000256" key="1">
    <source>
        <dbReference type="SAM" id="MobiDB-lite"/>
    </source>
</evidence>
<reference evidence="2 3" key="1">
    <citation type="submission" date="2021-02" db="EMBL/GenBank/DDBJ databases">
        <title>Porcisia hertigi Genome sequencing and assembly.</title>
        <authorList>
            <person name="Almutairi H."/>
            <person name="Gatherer D."/>
        </authorList>
    </citation>
    <scope>NUCLEOTIDE SEQUENCE [LARGE SCALE GENOMIC DNA]</scope>
    <source>
        <strain evidence="2 3">C119</strain>
    </source>
</reference>
<feature type="region of interest" description="Disordered" evidence="1">
    <location>
        <begin position="549"/>
        <end position="571"/>
    </location>
</feature>
<protein>
    <submittedName>
        <fullName evidence="2">Uncharacterized protein</fullName>
    </submittedName>
</protein>
<name>A0A836IRR5_9TRYP</name>
<evidence type="ECO:0000313" key="3">
    <source>
        <dbReference type="Proteomes" id="UP000674318"/>
    </source>
</evidence>
<proteinExistence type="predicted"/>
<feature type="region of interest" description="Disordered" evidence="1">
    <location>
        <begin position="483"/>
        <end position="514"/>
    </location>
</feature>
<sequence>MLPPVPCSLNPQRGGVGSLCDTSGDIGETSLTMFASMSCLPRKPPKGCAGLHSRYVPPLSHWKASDMSSSSTGGTTSAPATDGATIALSQHMTPRSHRITTTQPGNDGSVNANASGVGHIHFQEVSPTHSSMQLHSSTLKRLSFTGTGQQPLVQADDSSLNFTGPRRHVESFYTGTPGNDSLRRSFFFPSSSPGHAAVATEVAINGAALARKFSAAGSILADSYCSPTLLDAPEFPSASHPPQWQEPSYPLPSRLQHSLQITPATPARAVPPPGPHRNAVSQGLQVASHHEAPPDIGQPPDASSVPGMDRRPLHPSDWRSLSVAVASASEAGRNTALLETSLVSPTLARSQWRCRFEESFSSAEEAFQSADARAQMPASAAAAPAAGGGRGGVRARLTSLTSSSRLTQSPAYILDWERSLAAFKDRAERYYSFKGICTETYLTLIEHSVDRFLVCYFSGGSGTIRPEDAVQVALASHTGSATRATPHVLGDTSAGNSDVRGSSSPGPGGKGIQKMLQGSKTLQKLSETGSKWLVRMGANLRRTGAVVTSVPSEPKTSLMSTTSPVSQNPLTFGDTRASLQRGVEGTIPGCKMTPTSTSATVAASAAMGIRVPDTTYASLYGDDPLDLRSALGPPPEQPHAPVINGSAPSKSTSQLSLTLSVHQEVSAGMDCSASTPDTIFPSCVSPEEAEIQCLLQLGHYVADVIPDTFMDTRPSDSVIHQVRCNYAILLYTLQHILRDSSIRSRQGSVSDSFCTDGAPSLSFALTQTLRPTSSTTVRGPLPLTVDELVCQRIRYGLLLPTIQTTWRDFLAPLEAKVQELVQIASTNIDPILGELQAACDKEADIDAATAVSPASLANPGSGVRPDSTAVAAALVRGKTLPFREITETERAAREALRAAWEGPLARLIRLLRKDEEYLSTIHTMDDEFVENGTAWHLRSAQMRMCCTALSDYVPVYGLVLSRLHRLEMEHRTVLELWGGSGAAVTAGRQ</sequence>
<gene>
    <name evidence="2" type="ORF">JKF63_04852</name>
</gene>
<evidence type="ECO:0000313" key="2">
    <source>
        <dbReference type="EMBL" id="KAG5504401.1"/>
    </source>
</evidence>
<dbReference type="Proteomes" id="UP000674318">
    <property type="component" value="Unassembled WGS sequence"/>
</dbReference>
<feature type="region of interest" description="Disordered" evidence="1">
    <location>
        <begin position="627"/>
        <end position="651"/>
    </location>
</feature>
<keyword evidence="3" id="KW-1185">Reference proteome</keyword>
<comment type="caution">
    <text evidence="2">The sequence shown here is derived from an EMBL/GenBank/DDBJ whole genome shotgun (WGS) entry which is preliminary data.</text>
</comment>